<dbReference type="Proteomes" id="UP000799779">
    <property type="component" value="Unassembled WGS sequence"/>
</dbReference>
<feature type="transmembrane region" description="Helical" evidence="1">
    <location>
        <begin position="21"/>
        <end position="40"/>
    </location>
</feature>
<evidence type="ECO:0000256" key="1">
    <source>
        <dbReference type="SAM" id="Phobius"/>
    </source>
</evidence>
<feature type="transmembrane region" description="Helical" evidence="1">
    <location>
        <begin position="532"/>
        <end position="552"/>
    </location>
</feature>
<feature type="transmembrane region" description="Helical" evidence="1">
    <location>
        <begin position="491"/>
        <end position="511"/>
    </location>
</feature>
<dbReference type="AlphaFoldDB" id="A0A6A5X250"/>
<dbReference type="PANTHER" id="PTHR35043">
    <property type="entry name" value="TRANSCRIPTION FACTOR DOMAIN-CONTAINING PROTEIN"/>
    <property type="match status" value="1"/>
</dbReference>
<sequence length="580" mass="66227">MAMSSSDEPISWFSAPNLRGTWDIIVSCVLTLTICVWSALHLNVPVEGSTLLQRNFRRTRWIILGIFAPEVVVSSAFAQYLTARWLRREILEDSKYRKANGIDLSPSLEQQLQEWSITQCYFAVMGGVTIQASDALFDSSPRLSFTPEGIRLLSFLGRLPQIREAQIQDKSKADGLAKTLVIIQAGWMIIQTIARLAQHLPVTLLEINTIGHVLCALVLYLLWWSKPLEIKDPLILSREDWMDPIVSMMWMCSPISANKDDEISEMRCMKYTPPVLRRTSTVPAITVEGEDDDPGPLRSHETHFSIGSRAIGDPLKFIGPLGDFHPGSLVRSRSPTPFDHHVNYKIKKEELKTAPEHEIFFQLQEPHHALHHGREYCRRAFKDCLKHDALSEFAIQRWRLANPTVDDLFNQCERRPKYMDYYFTTSSLGLFVGETRYIDTHVQNYLGLSYLGSVNVHKDHLKSVLAFAAAAYGALHIAAWNEYFPSKAERILWITSSVAIGSSGVFFWLLFFIKQSSEALDVFGTRLGRHRALHLVARYVLFPLFVLARMYLVVEGFVSLRRAPKAIYKTPEWTEFFPHL</sequence>
<organism evidence="2 3">
    <name type="scientific">Amniculicola lignicola CBS 123094</name>
    <dbReference type="NCBI Taxonomy" id="1392246"/>
    <lineage>
        <taxon>Eukaryota</taxon>
        <taxon>Fungi</taxon>
        <taxon>Dikarya</taxon>
        <taxon>Ascomycota</taxon>
        <taxon>Pezizomycotina</taxon>
        <taxon>Dothideomycetes</taxon>
        <taxon>Pleosporomycetidae</taxon>
        <taxon>Pleosporales</taxon>
        <taxon>Amniculicolaceae</taxon>
        <taxon>Amniculicola</taxon>
    </lineage>
</organism>
<dbReference type="PANTHER" id="PTHR35043:SF7">
    <property type="entry name" value="TRANSCRIPTION FACTOR DOMAIN-CONTAINING PROTEIN"/>
    <property type="match status" value="1"/>
</dbReference>
<protein>
    <submittedName>
        <fullName evidence="2">Uncharacterized protein</fullName>
    </submittedName>
</protein>
<accession>A0A6A5X250</accession>
<reference evidence="2" key="1">
    <citation type="journal article" date="2020" name="Stud. Mycol.">
        <title>101 Dothideomycetes genomes: a test case for predicting lifestyles and emergence of pathogens.</title>
        <authorList>
            <person name="Haridas S."/>
            <person name="Albert R."/>
            <person name="Binder M."/>
            <person name="Bloem J."/>
            <person name="Labutti K."/>
            <person name="Salamov A."/>
            <person name="Andreopoulos B."/>
            <person name="Baker S."/>
            <person name="Barry K."/>
            <person name="Bills G."/>
            <person name="Bluhm B."/>
            <person name="Cannon C."/>
            <person name="Castanera R."/>
            <person name="Culley D."/>
            <person name="Daum C."/>
            <person name="Ezra D."/>
            <person name="Gonzalez J."/>
            <person name="Henrissat B."/>
            <person name="Kuo A."/>
            <person name="Liang C."/>
            <person name="Lipzen A."/>
            <person name="Lutzoni F."/>
            <person name="Magnuson J."/>
            <person name="Mondo S."/>
            <person name="Nolan M."/>
            <person name="Ohm R."/>
            <person name="Pangilinan J."/>
            <person name="Park H.-J."/>
            <person name="Ramirez L."/>
            <person name="Alfaro M."/>
            <person name="Sun H."/>
            <person name="Tritt A."/>
            <person name="Yoshinaga Y."/>
            <person name="Zwiers L.-H."/>
            <person name="Turgeon B."/>
            <person name="Goodwin S."/>
            <person name="Spatafora J."/>
            <person name="Crous P."/>
            <person name="Grigoriev I."/>
        </authorList>
    </citation>
    <scope>NUCLEOTIDE SEQUENCE</scope>
    <source>
        <strain evidence="2">CBS 123094</strain>
    </source>
</reference>
<dbReference type="OrthoDB" id="3061561at2759"/>
<evidence type="ECO:0000313" key="3">
    <source>
        <dbReference type="Proteomes" id="UP000799779"/>
    </source>
</evidence>
<proteinExistence type="predicted"/>
<dbReference type="EMBL" id="ML977559">
    <property type="protein sequence ID" value="KAF2006515.1"/>
    <property type="molecule type" value="Genomic_DNA"/>
</dbReference>
<keyword evidence="3" id="KW-1185">Reference proteome</keyword>
<keyword evidence="1" id="KW-0472">Membrane</keyword>
<name>A0A6A5X250_9PLEO</name>
<feature type="transmembrane region" description="Helical" evidence="1">
    <location>
        <begin position="60"/>
        <end position="81"/>
    </location>
</feature>
<gene>
    <name evidence="2" type="ORF">P154DRAFT_600371</name>
</gene>
<keyword evidence="1" id="KW-1133">Transmembrane helix</keyword>
<evidence type="ECO:0000313" key="2">
    <source>
        <dbReference type="EMBL" id="KAF2006515.1"/>
    </source>
</evidence>
<keyword evidence="1" id="KW-0812">Transmembrane</keyword>